<feature type="chain" id="PRO_5001578214" evidence="6">
    <location>
        <begin position="18"/>
        <end position="294"/>
    </location>
</feature>
<evidence type="ECO:0000256" key="5">
    <source>
        <dbReference type="ARBA" id="ARBA00022833"/>
    </source>
</evidence>
<dbReference type="Proteomes" id="UP000025171">
    <property type="component" value="Unassembled WGS sequence"/>
</dbReference>
<dbReference type="PANTHER" id="PTHR42978:SF2">
    <property type="entry name" value="102 KBASES UNSTABLE REGION: FROM 1 TO 119443"/>
    <property type="match status" value="1"/>
</dbReference>
<evidence type="ECO:0000313" key="9">
    <source>
        <dbReference type="Proteomes" id="UP000025171"/>
    </source>
</evidence>
<evidence type="ECO:0000256" key="1">
    <source>
        <dbReference type="ARBA" id="ARBA00001947"/>
    </source>
</evidence>
<gene>
    <name evidence="8" type="ORF">HJO_11072</name>
</gene>
<evidence type="ECO:0000259" key="7">
    <source>
        <dbReference type="SMART" id="SM00849"/>
    </source>
</evidence>
<keyword evidence="5" id="KW-0862">Zinc</keyword>
<dbReference type="PATRIC" id="fig|1280950.3.peg.2217"/>
<comment type="similarity">
    <text evidence="2">Belongs to the metallo-beta-lactamase superfamily.</text>
</comment>
<evidence type="ECO:0000256" key="6">
    <source>
        <dbReference type="SAM" id="SignalP"/>
    </source>
</evidence>
<organism evidence="8 9">
    <name type="scientific">Hyphomonas johnsonii MHS-2</name>
    <dbReference type="NCBI Taxonomy" id="1280950"/>
    <lineage>
        <taxon>Bacteria</taxon>
        <taxon>Pseudomonadati</taxon>
        <taxon>Pseudomonadota</taxon>
        <taxon>Alphaproteobacteria</taxon>
        <taxon>Hyphomonadales</taxon>
        <taxon>Hyphomonadaceae</taxon>
        <taxon>Hyphomonas</taxon>
    </lineage>
</organism>
<keyword evidence="9" id="KW-1185">Reference proteome</keyword>
<comment type="caution">
    <text evidence="8">The sequence shown here is derived from an EMBL/GenBank/DDBJ whole genome shotgun (WGS) entry which is preliminary data.</text>
</comment>
<dbReference type="eggNOG" id="COG0491">
    <property type="taxonomic scope" value="Bacteria"/>
</dbReference>
<dbReference type="RefSeq" id="WP_035616916.1">
    <property type="nucleotide sequence ID" value="NZ_ARYK01000005.1"/>
</dbReference>
<sequence length="294" mass="31695">MRLTHLLLAVSAATLLAACSPRTEALAPEAAPVETEAATVEKPLHVAVLDCGTIKLSDLDIFSTAGDYAGQSDTFTDTCFLVHHPKGMLLWDLGLPGMLVGNGEMTQGVFTVSMDRSITDQLAAYDIAPSDITYVAISHSHFDHIGQVDQVQGATWLVNQKEKDAMFPPDGSAPYDPSLAPTFAMFSPMKQQVIGDEYDVFGDGSVVIFETPGHTPGHSSLQLMMPESGPVLLTGDLYHRTESRELKRVPSFNSSEPDTLASMETFEARADRLGAKVIIQHEPADIEPLGGIIR</sequence>
<protein>
    <submittedName>
        <fullName evidence="8">Metallo-beta-lactamase family lipoprotein</fullName>
    </submittedName>
</protein>
<feature type="domain" description="Metallo-beta-lactamase" evidence="7">
    <location>
        <begin position="76"/>
        <end position="281"/>
    </location>
</feature>
<dbReference type="CDD" id="cd07729">
    <property type="entry name" value="AHL_lactonase_MBL-fold"/>
    <property type="match status" value="1"/>
</dbReference>
<keyword evidence="3" id="KW-0479">Metal-binding</keyword>
<dbReference type="AlphaFoldDB" id="A0A059FLX7"/>
<dbReference type="InterPro" id="IPR001279">
    <property type="entry name" value="Metallo-B-lactamas"/>
</dbReference>
<comment type="cofactor">
    <cofactor evidence="1">
        <name>Zn(2+)</name>
        <dbReference type="ChEBI" id="CHEBI:29105"/>
    </cofactor>
</comment>
<dbReference type="STRING" id="1280950.HJO_11072"/>
<dbReference type="SMART" id="SM00849">
    <property type="entry name" value="Lactamase_B"/>
    <property type="match status" value="1"/>
</dbReference>
<dbReference type="PANTHER" id="PTHR42978">
    <property type="entry name" value="QUORUM-QUENCHING LACTONASE YTNP-RELATED-RELATED"/>
    <property type="match status" value="1"/>
</dbReference>
<keyword evidence="6" id="KW-0732">Signal</keyword>
<dbReference type="OrthoDB" id="9773738at2"/>
<dbReference type="PROSITE" id="PS51257">
    <property type="entry name" value="PROKAR_LIPOPROTEIN"/>
    <property type="match status" value="1"/>
</dbReference>
<dbReference type="GO" id="GO:0016787">
    <property type="term" value="F:hydrolase activity"/>
    <property type="evidence" value="ECO:0007669"/>
    <property type="project" value="UniProtKB-KW"/>
</dbReference>
<dbReference type="Gene3D" id="3.60.15.10">
    <property type="entry name" value="Ribonuclease Z/Hydroxyacylglutathione hydrolase-like"/>
    <property type="match status" value="1"/>
</dbReference>
<dbReference type="GO" id="GO:0046872">
    <property type="term" value="F:metal ion binding"/>
    <property type="evidence" value="ECO:0007669"/>
    <property type="project" value="UniProtKB-KW"/>
</dbReference>
<evidence type="ECO:0000256" key="3">
    <source>
        <dbReference type="ARBA" id="ARBA00022723"/>
    </source>
</evidence>
<feature type="signal peptide" evidence="6">
    <location>
        <begin position="1"/>
        <end position="17"/>
    </location>
</feature>
<name>A0A059FLX7_9PROT</name>
<accession>A0A059FLX7</accession>
<dbReference type="InterPro" id="IPR051013">
    <property type="entry name" value="MBL_superfamily_lactonases"/>
</dbReference>
<keyword evidence="4" id="KW-0378">Hydrolase</keyword>
<dbReference type="SUPFAM" id="SSF56281">
    <property type="entry name" value="Metallo-hydrolase/oxidoreductase"/>
    <property type="match status" value="1"/>
</dbReference>
<evidence type="ECO:0000256" key="2">
    <source>
        <dbReference type="ARBA" id="ARBA00007749"/>
    </source>
</evidence>
<evidence type="ECO:0000313" key="8">
    <source>
        <dbReference type="EMBL" id="KCZ91654.1"/>
    </source>
</evidence>
<keyword evidence="8" id="KW-0449">Lipoprotein</keyword>
<proteinExistence type="inferred from homology"/>
<dbReference type="Pfam" id="PF00753">
    <property type="entry name" value="Lactamase_B"/>
    <property type="match status" value="1"/>
</dbReference>
<dbReference type="InterPro" id="IPR036866">
    <property type="entry name" value="RibonucZ/Hydroxyglut_hydro"/>
</dbReference>
<evidence type="ECO:0000256" key="4">
    <source>
        <dbReference type="ARBA" id="ARBA00022801"/>
    </source>
</evidence>
<reference evidence="8 9" key="1">
    <citation type="journal article" date="2014" name="Antonie Van Leeuwenhoek">
        <title>Hyphomonas beringensis sp. nov. and Hyphomonas chukchiensis sp. nov., isolated from surface seawater of the Bering Sea and Chukchi Sea.</title>
        <authorList>
            <person name="Li C."/>
            <person name="Lai Q."/>
            <person name="Li G."/>
            <person name="Dong C."/>
            <person name="Wang J."/>
            <person name="Liao Y."/>
            <person name="Shao Z."/>
        </authorList>
    </citation>
    <scope>NUCLEOTIDE SEQUENCE [LARGE SCALE GENOMIC DNA]</scope>
    <source>
        <strain evidence="8 9">MHS-2</strain>
    </source>
</reference>
<dbReference type="EMBL" id="ARYK01000005">
    <property type="protein sequence ID" value="KCZ91654.1"/>
    <property type="molecule type" value="Genomic_DNA"/>
</dbReference>